<reference evidence="1" key="1">
    <citation type="journal article" date="2020" name="Stud. Mycol.">
        <title>101 Dothideomycetes genomes: a test case for predicting lifestyles and emergence of pathogens.</title>
        <authorList>
            <person name="Haridas S."/>
            <person name="Albert R."/>
            <person name="Binder M."/>
            <person name="Bloem J."/>
            <person name="Labutti K."/>
            <person name="Salamov A."/>
            <person name="Andreopoulos B."/>
            <person name="Baker S."/>
            <person name="Barry K."/>
            <person name="Bills G."/>
            <person name="Bluhm B."/>
            <person name="Cannon C."/>
            <person name="Castanera R."/>
            <person name="Culley D."/>
            <person name="Daum C."/>
            <person name="Ezra D."/>
            <person name="Gonzalez J."/>
            <person name="Henrissat B."/>
            <person name="Kuo A."/>
            <person name="Liang C."/>
            <person name="Lipzen A."/>
            <person name="Lutzoni F."/>
            <person name="Magnuson J."/>
            <person name="Mondo S."/>
            <person name="Nolan M."/>
            <person name="Ohm R."/>
            <person name="Pangilinan J."/>
            <person name="Park H.-J."/>
            <person name="Ramirez L."/>
            <person name="Alfaro M."/>
            <person name="Sun H."/>
            <person name="Tritt A."/>
            <person name="Yoshinaga Y."/>
            <person name="Zwiers L.-H."/>
            <person name="Turgeon B."/>
            <person name="Goodwin S."/>
            <person name="Spatafora J."/>
            <person name="Crous P."/>
            <person name="Grigoriev I."/>
        </authorList>
    </citation>
    <scope>NUCLEOTIDE SEQUENCE</scope>
    <source>
        <strain evidence="1">CBS 122367</strain>
    </source>
</reference>
<accession>A0A6G1JKK3</accession>
<dbReference type="EMBL" id="MU005570">
    <property type="protein sequence ID" value="KAF2690683.1"/>
    <property type="molecule type" value="Genomic_DNA"/>
</dbReference>
<protein>
    <submittedName>
        <fullName evidence="1">Uncharacterized protein</fullName>
    </submittedName>
</protein>
<keyword evidence="2" id="KW-1185">Reference proteome</keyword>
<dbReference type="Proteomes" id="UP000799291">
    <property type="component" value="Unassembled WGS sequence"/>
</dbReference>
<dbReference type="InterPro" id="IPR029058">
    <property type="entry name" value="AB_hydrolase_fold"/>
</dbReference>
<proteinExistence type="predicted"/>
<gene>
    <name evidence="1" type="ORF">K458DRAFT_412031</name>
</gene>
<evidence type="ECO:0000313" key="1">
    <source>
        <dbReference type="EMBL" id="KAF2690683.1"/>
    </source>
</evidence>
<dbReference type="Gene3D" id="3.40.50.1820">
    <property type="entry name" value="alpha/beta hydrolase"/>
    <property type="match status" value="1"/>
</dbReference>
<dbReference type="SUPFAM" id="SSF53474">
    <property type="entry name" value="alpha/beta-Hydrolases"/>
    <property type="match status" value="1"/>
</dbReference>
<dbReference type="OrthoDB" id="425534at2759"/>
<evidence type="ECO:0000313" key="2">
    <source>
        <dbReference type="Proteomes" id="UP000799291"/>
    </source>
</evidence>
<name>A0A6G1JKK3_9PLEO</name>
<dbReference type="AlphaFoldDB" id="A0A6G1JKK3"/>
<organism evidence="1 2">
    <name type="scientific">Lentithecium fluviatile CBS 122367</name>
    <dbReference type="NCBI Taxonomy" id="1168545"/>
    <lineage>
        <taxon>Eukaryota</taxon>
        <taxon>Fungi</taxon>
        <taxon>Dikarya</taxon>
        <taxon>Ascomycota</taxon>
        <taxon>Pezizomycotina</taxon>
        <taxon>Dothideomycetes</taxon>
        <taxon>Pleosporomycetidae</taxon>
        <taxon>Pleosporales</taxon>
        <taxon>Massarineae</taxon>
        <taxon>Lentitheciaceae</taxon>
        <taxon>Lentithecium</taxon>
    </lineage>
</organism>
<sequence>MDWLLLQRALPPTSLGSKASMRQLLAAAEVAGAWCRRYPDARYAGTVAVVGDLLYYVKLRAEQQGKVVSKVQLNFHGESYGTLLDITFAALYPDRVGRMVLDGMVDVNDWYTGDSATETRLLDAIVDDILAQCYEDGQHCAFYDGDDSFEALKARLDNLMDPSNKLAIKGILATGDRAARNPIAEG</sequence>